<dbReference type="FunFam" id="3.40.50.300:FF:000547">
    <property type="entry name" value="Cell division control protein"/>
    <property type="match status" value="1"/>
</dbReference>
<dbReference type="Proteomes" id="UP000242875">
    <property type="component" value="Unassembled WGS sequence"/>
</dbReference>
<dbReference type="SMART" id="SM00382">
    <property type="entry name" value="AAA"/>
    <property type="match status" value="1"/>
</dbReference>
<dbReference type="Pfam" id="PF00069">
    <property type="entry name" value="Pkinase"/>
    <property type="match status" value="1"/>
</dbReference>
<keyword evidence="13" id="KW-0131">Cell cycle</keyword>
<evidence type="ECO:0000256" key="6">
    <source>
        <dbReference type="ARBA" id="ARBA00022553"/>
    </source>
</evidence>
<keyword evidence="11" id="KW-0418">Kinase</keyword>
<name>A0A261XV42_9FUNG</name>
<dbReference type="InterPro" id="IPR036390">
    <property type="entry name" value="WH_DNA-bd_sf"/>
</dbReference>
<keyword evidence="12 16" id="KW-0067">ATP-binding</keyword>
<dbReference type="PROSITE" id="PS00108">
    <property type="entry name" value="PROTEIN_KINASE_ST"/>
    <property type="match status" value="1"/>
</dbReference>
<reference evidence="20 21" key="1">
    <citation type="journal article" date="2017" name="Mycologia">
        <title>Bifiguratus adelaidae, gen. et sp. nov., a new member of Mucoromycotina in endophytic and soil-dwelling habitats.</title>
        <authorList>
            <person name="Torres-Cruz T.J."/>
            <person name="Billingsley Tobias T.L."/>
            <person name="Almatruk M."/>
            <person name="Hesse C."/>
            <person name="Kuske C.R."/>
            <person name="Desiro A."/>
            <person name="Benucci G.M."/>
            <person name="Bonito G."/>
            <person name="Stajich J.E."/>
            <person name="Dunlap C."/>
            <person name="Arnold A.E."/>
            <person name="Porras-Alfaro A."/>
        </authorList>
    </citation>
    <scope>NUCLEOTIDE SEQUENCE [LARGE SCALE GENOMIC DNA]</scope>
    <source>
        <strain evidence="20 21">AZ0501</strain>
    </source>
</reference>
<evidence type="ECO:0000256" key="17">
    <source>
        <dbReference type="SAM" id="MobiDB-lite"/>
    </source>
</evidence>
<dbReference type="GO" id="GO:0035556">
    <property type="term" value="P:intracellular signal transduction"/>
    <property type="evidence" value="ECO:0007669"/>
    <property type="project" value="TreeGrafter"/>
</dbReference>
<dbReference type="GO" id="GO:0016887">
    <property type="term" value="F:ATP hydrolysis activity"/>
    <property type="evidence" value="ECO:0007669"/>
    <property type="project" value="InterPro"/>
</dbReference>
<evidence type="ECO:0000256" key="4">
    <source>
        <dbReference type="ARBA" id="ARBA00012513"/>
    </source>
</evidence>
<dbReference type="InterPro" id="IPR008271">
    <property type="entry name" value="Ser/Thr_kinase_AS"/>
</dbReference>
<evidence type="ECO:0000256" key="9">
    <source>
        <dbReference type="ARBA" id="ARBA00022705"/>
    </source>
</evidence>
<evidence type="ECO:0000313" key="20">
    <source>
        <dbReference type="EMBL" id="OZJ02208.1"/>
    </source>
</evidence>
<keyword evidence="7" id="KW-0132">Cell division</keyword>
<evidence type="ECO:0000256" key="14">
    <source>
        <dbReference type="ARBA" id="ARBA00047899"/>
    </source>
</evidence>
<feature type="compositionally biased region" description="Polar residues" evidence="17">
    <location>
        <begin position="1472"/>
        <end position="1489"/>
    </location>
</feature>
<evidence type="ECO:0000256" key="7">
    <source>
        <dbReference type="ARBA" id="ARBA00022618"/>
    </source>
</evidence>
<dbReference type="GO" id="GO:0005524">
    <property type="term" value="F:ATP binding"/>
    <property type="evidence" value="ECO:0007669"/>
    <property type="project" value="UniProtKB-UniRule"/>
</dbReference>
<evidence type="ECO:0000256" key="5">
    <source>
        <dbReference type="ARBA" id="ARBA00022527"/>
    </source>
</evidence>
<feature type="transmembrane region" description="Helical" evidence="18">
    <location>
        <begin position="1941"/>
        <end position="1963"/>
    </location>
</feature>
<evidence type="ECO:0000313" key="21">
    <source>
        <dbReference type="Proteomes" id="UP000242875"/>
    </source>
</evidence>
<dbReference type="InterPro" id="IPR049945">
    <property type="entry name" value="AAA_22"/>
</dbReference>
<feature type="transmembrane region" description="Helical" evidence="18">
    <location>
        <begin position="1883"/>
        <end position="1901"/>
    </location>
</feature>
<dbReference type="EC" id="2.7.11.1" evidence="4"/>
<dbReference type="InterPro" id="IPR000719">
    <property type="entry name" value="Prot_kinase_dom"/>
</dbReference>
<feature type="transmembrane region" description="Helical" evidence="18">
    <location>
        <begin position="1913"/>
        <end position="1935"/>
    </location>
</feature>
<evidence type="ECO:0000256" key="1">
    <source>
        <dbReference type="ARBA" id="ARBA00004266"/>
    </source>
</evidence>
<keyword evidence="5" id="KW-0723">Serine/threonine-protein kinase</keyword>
<feature type="region of interest" description="Disordered" evidence="17">
    <location>
        <begin position="1443"/>
        <end position="1489"/>
    </location>
</feature>
<protein>
    <recommendedName>
        <fullName evidence="4">non-specific serine/threonine protein kinase</fullName>
        <ecNumber evidence="4">2.7.11.1</ecNumber>
    </recommendedName>
</protein>
<comment type="subcellular location">
    <subcellularLocation>
        <location evidence="1">Bud neck</location>
    </subcellularLocation>
</comment>
<dbReference type="FunFam" id="3.30.200.20:FF:000003">
    <property type="entry name" value="Non-specific serine/threonine protein kinase"/>
    <property type="match status" value="1"/>
</dbReference>
<dbReference type="CDD" id="cd14081">
    <property type="entry name" value="STKc_BRSK1_2"/>
    <property type="match status" value="1"/>
</dbReference>
<dbReference type="Pfam" id="PF13401">
    <property type="entry name" value="AAA_22"/>
    <property type="match status" value="1"/>
</dbReference>
<feature type="compositionally biased region" description="Low complexity" evidence="17">
    <location>
        <begin position="1217"/>
        <end position="1226"/>
    </location>
</feature>
<evidence type="ECO:0000256" key="12">
    <source>
        <dbReference type="ARBA" id="ARBA00022840"/>
    </source>
</evidence>
<evidence type="ECO:0000259" key="19">
    <source>
        <dbReference type="PROSITE" id="PS50011"/>
    </source>
</evidence>
<evidence type="ECO:0000256" key="18">
    <source>
        <dbReference type="SAM" id="Phobius"/>
    </source>
</evidence>
<evidence type="ECO:0000256" key="10">
    <source>
        <dbReference type="ARBA" id="ARBA00022741"/>
    </source>
</evidence>
<dbReference type="SUPFAM" id="SSF46785">
    <property type="entry name" value="Winged helix' DNA-binding domain"/>
    <property type="match status" value="1"/>
</dbReference>
<dbReference type="CDD" id="cd00009">
    <property type="entry name" value="AAA"/>
    <property type="match status" value="1"/>
</dbReference>
<dbReference type="GO" id="GO:0005935">
    <property type="term" value="C:cellular bud neck"/>
    <property type="evidence" value="ECO:0007669"/>
    <property type="project" value="UniProtKB-SubCell"/>
</dbReference>
<keyword evidence="10 16" id="KW-0547">Nucleotide-binding</keyword>
<dbReference type="OrthoDB" id="504170at2759"/>
<dbReference type="InterPro" id="IPR017441">
    <property type="entry name" value="Protein_kinase_ATP_BS"/>
</dbReference>
<dbReference type="SUPFAM" id="SSF56112">
    <property type="entry name" value="Protein kinase-like (PK-like)"/>
    <property type="match status" value="1"/>
</dbReference>
<keyword evidence="9" id="KW-0235">DNA replication</keyword>
<dbReference type="Gene3D" id="1.10.510.10">
    <property type="entry name" value="Transferase(Phosphotransferase) domain 1"/>
    <property type="match status" value="1"/>
</dbReference>
<evidence type="ECO:0000256" key="3">
    <source>
        <dbReference type="ARBA" id="ARBA00010791"/>
    </source>
</evidence>
<evidence type="ECO:0000256" key="13">
    <source>
        <dbReference type="ARBA" id="ARBA00023306"/>
    </source>
</evidence>
<dbReference type="EMBL" id="MVBO01000176">
    <property type="protein sequence ID" value="OZJ02208.1"/>
    <property type="molecule type" value="Genomic_DNA"/>
</dbReference>
<proteinExistence type="inferred from homology"/>
<gene>
    <name evidence="20" type="ORF">BZG36_04713</name>
</gene>
<evidence type="ECO:0000256" key="2">
    <source>
        <dbReference type="ARBA" id="ARBA00006184"/>
    </source>
</evidence>
<feature type="region of interest" description="Disordered" evidence="17">
    <location>
        <begin position="1249"/>
        <end position="1378"/>
    </location>
</feature>
<feature type="region of interest" description="Disordered" evidence="17">
    <location>
        <begin position="1138"/>
        <end position="1231"/>
    </location>
</feature>
<organism evidence="20 21">
    <name type="scientific">Bifiguratus adelaidae</name>
    <dbReference type="NCBI Taxonomy" id="1938954"/>
    <lineage>
        <taxon>Eukaryota</taxon>
        <taxon>Fungi</taxon>
        <taxon>Fungi incertae sedis</taxon>
        <taxon>Mucoromycota</taxon>
        <taxon>Mucoromycotina</taxon>
        <taxon>Endogonomycetes</taxon>
        <taxon>Endogonales</taxon>
        <taxon>Endogonales incertae sedis</taxon>
        <taxon>Bifiguratus</taxon>
    </lineage>
</organism>
<dbReference type="SUPFAM" id="SSF103473">
    <property type="entry name" value="MFS general substrate transporter"/>
    <property type="match status" value="1"/>
</dbReference>
<keyword evidence="18" id="KW-0812">Transmembrane</keyword>
<dbReference type="InterPro" id="IPR054425">
    <property type="entry name" value="Cdc6_ORC1-like_ATPase_lid"/>
</dbReference>
<comment type="similarity">
    <text evidence="3">Belongs to the protein kinase superfamily. CAMK Ser/Thr protein kinase family. NIM1 subfamily.</text>
</comment>
<dbReference type="Gene3D" id="1.20.1250.20">
    <property type="entry name" value="MFS general substrate transporter like domains"/>
    <property type="match status" value="1"/>
</dbReference>
<evidence type="ECO:0000256" key="15">
    <source>
        <dbReference type="ARBA" id="ARBA00048679"/>
    </source>
</evidence>
<dbReference type="InterPro" id="IPR036259">
    <property type="entry name" value="MFS_trans_sf"/>
</dbReference>
<feature type="transmembrane region" description="Helical" evidence="18">
    <location>
        <begin position="2097"/>
        <end position="2114"/>
    </location>
</feature>
<dbReference type="GO" id="GO:0004674">
    <property type="term" value="F:protein serine/threonine kinase activity"/>
    <property type="evidence" value="ECO:0007669"/>
    <property type="project" value="UniProtKB-KW"/>
</dbReference>
<evidence type="ECO:0000256" key="8">
    <source>
        <dbReference type="ARBA" id="ARBA00022679"/>
    </source>
</evidence>
<comment type="caution">
    <text evidence="20">The sequence shown here is derived from an EMBL/GenBank/DDBJ whole genome shotgun (WGS) entry which is preliminary data.</text>
</comment>
<dbReference type="InterPro" id="IPR015163">
    <property type="entry name" value="Cdc6_C"/>
</dbReference>
<dbReference type="PANTHER" id="PTHR24346">
    <property type="entry name" value="MAP/MICROTUBULE AFFINITY-REGULATING KINASE"/>
    <property type="match status" value="1"/>
</dbReference>
<keyword evidence="6" id="KW-0597">Phosphoprotein</keyword>
<dbReference type="GO" id="GO:0005940">
    <property type="term" value="C:septin ring"/>
    <property type="evidence" value="ECO:0007669"/>
    <property type="project" value="UniProtKB-ARBA"/>
</dbReference>
<feature type="compositionally biased region" description="Polar residues" evidence="17">
    <location>
        <begin position="1305"/>
        <end position="1357"/>
    </location>
</feature>
<keyword evidence="8" id="KW-0808">Transferase</keyword>
<accession>A0A261XV42</accession>
<dbReference type="GO" id="GO:0006260">
    <property type="term" value="P:DNA replication"/>
    <property type="evidence" value="ECO:0007669"/>
    <property type="project" value="UniProtKB-KW"/>
</dbReference>
<feature type="transmembrane region" description="Helical" evidence="18">
    <location>
        <begin position="1771"/>
        <end position="1791"/>
    </location>
</feature>
<keyword evidence="21" id="KW-1185">Reference proteome</keyword>
<keyword evidence="18" id="KW-1133">Transmembrane helix</keyword>
<feature type="binding site" evidence="16">
    <location>
        <position position="498"/>
    </location>
    <ligand>
        <name>ATP</name>
        <dbReference type="ChEBI" id="CHEBI:30616"/>
    </ligand>
</feature>
<dbReference type="SUPFAM" id="SSF52540">
    <property type="entry name" value="P-loop containing nucleoside triphosphate hydrolases"/>
    <property type="match status" value="1"/>
</dbReference>
<dbReference type="PANTHER" id="PTHR24346:SF110">
    <property type="entry name" value="NON-SPECIFIC SERINE_THREONINE PROTEIN KINASE"/>
    <property type="match status" value="1"/>
</dbReference>
<evidence type="ECO:0000256" key="16">
    <source>
        <dbReference type="PROSITE-ProRule" id="PRU10141"/>
    </source>
</evidence>
<dbReference type="InterPro" id="IPR003593">
    <property type="entry name" value="AAA+_ATPase"/>
</dbReference>
<dbReference type="PROSITE" id="PS50011">
    <property type="entry name" value="PROTEIN_KINASE_DOM"/>
    <property type="match status" value="1"/>
</dbReference>
<dbReference type="PROSITE" id="PS00107">
    <property type="entry name" value="PROTEIN_KINASE_ATP"/>
    <property type="match status" value="1"/>
</dbReference>
<dbReference type="Pfam" id="PF09079">
    <property type="entry name" value="WHD_Cdc6"/>
    <property type="match status" value="1"/>
</dbReference>
<dbReference type="SMART" id="SM00220">
    <property type="entry name" value="S_TKc"/>
    <property type="match status" value="1"/>
</dbReference>
<comment type="catalytic activity">
    <reaction evidence="14">
        <text>L-threonyl-[protein] + ATP = O-phospho-L-threonyl-[protein] + ADP + H(+)</text>
        <dbReference type="Rhea" id="RHEA:46608"/>
        <dbReference type="Rhea" id="RHEA-COMP:11060"/>
        <dbReference type="Rhea" id="RHEA-COMP:11605"/>
        <dbReference type="ChEBI" id="CHEBI:15378"/>
        <dbReference type="ChEBI" id="CHEBI:30013"/>
        <dbReference type="ChEBI" id="CHEBI:30616"/>
        <dbReference type="ChEBI" id="CHEBI:61977"/>
        <dbReference type="ChEBI" id="CHEBI:456216"/>
        <dbReference type="EC" id="2.7.11.1"/>
    </reaction>
</comment>
<sequence length="2156" mass="237470">MTINSPSKSGETNIFQTAKSLFRRNAMPTRLVGRAQEREKLDRFWDGQVTARKAGCLYISGSPGTGKTAMLNQLVTKATQTAEITNTKILLINCMSIKEPKGVYTKLLQGLLGEDAELERDTIKQAKAMFIGNGARTSETFYVVVLDEIDHLLSKDQDVLYKIFEWPTLPNARLTLIGISNALDLTERFLPRLRAKNLDPMLLNFNPYGVDDIKNIIQDRLLSLKTKVPLFPAEECKIPFEVPLIAPQAIELCARKVAASTGDLRKALDVCRQAIEIVEMDYKAKASSPKRVLGEHDDNKNATVIPVSSLTAETAPKVTVSIVLKVLQNMLGSPVQQKLRALNFQQRIVIAALYIVQHSIGVAKPIGGLAFSATHRKDTTLGSFIVQYSALCKDNELITPLSRSELIDIIRLLESSGVVRINGHKDEKLRKVELSVGFEDIKKVILDDKVLASSPRPGAMRRRKEVGDYWLGKTLGKGSSGRVKLGTHKVTGEQVAIKIISKTHLASNAAVEKAVKREIAIMKLIDHPNIMSLYDVIDVAESSDLYLILEYVRGGELFEYLVQKGRLAEAEARHYFQQIIFGLDYCHQHLICHRDLKPENLLLDDKNIKIADFGMASLQPQGSMLETSCGSPHYASPEIVTGLPYNGAASDIWSCGIILYALLTGHLPFDDENIRQLLNKVKTGKYQMPMDISERAQDLIRRTLTLNPANRITMKAIQAHPWFILSPPRNPAPISNPPSALELDGILANGPGDLDDRILKSLRILWGDDKDEEIVQKLLSKEHNMQKVTYVLLERHARSYWEDDHGGWDAGGFYSPQLRGKTPLTVRRRSWTPTTPAKTPFRVAANALNIRTAKAPQITPFMSIPEETRKSNDYTVIDIPTPNEDGVSENKQLVEVEEAPGEAAKTGKFRGDEVDLELGIPRGDAMVNLHESTPARSLISTSPPIQQSAPIQVPAVNKDLPIPQYQFVGLPTPNPTPTSLELSNHAAQNAVVEHGQHNVTIRKYEEFHADHNIASPPTPGSTLTRIHAQSSTMNDLINVDNVVESKDPANVSMPAQEKAEAKEVSNPVDQQEISNEMESNTRERQRSRIETVSLHIKIVVDTSTQTTPPTLISQFHHLTRAASPAMAKQMDEEADINPAVDDPSFAMIPQQPSSPRRVRPQALSPTRDRQSPLTKRLQLPKRASSKPIPIIDASAKPDPEVKKQVRHPHAPTPAAGPAPAATAPMPRQERFSQVRGWMPKVWAMAAAGPDRPFSPPAQRLISPARGPQLPAIPSNTPLTGKQLVPRKTPGPHQLYTPQIERREAMNTQPIPSNSTESKSLTRRNTSASTRSHNANASLASVNTQATSKTDPASNVQDEQPRPRLAPSRESLRIASKSHTIVGPQRFDVGGWRPRVEMERRSIDAALYDMANRDGGLGIFAAANGISPAKEKLKIPMTVQDELPTLEPLPRESSPKTPSPSRSPEITRRASASAISLKSTLSQRRSSTVTETPKSSWLSSLFLLKNPKVVTITVSAHDEWDAMITVRRAMIDIYEGRIQVRKERDGSMKWKGEMKVLHQGKSHVCKFRLEANQLRTQQPMVSVTFIQQQGDARLLVGVQFTWSVELSYGTPYLLSLDLSEELTALVWLAGPLSGRRRPFIIAGGAIVCVTILSLAFARELGHMLAVALHPELSMVGNPEVTDWAKFLTIAVCITSFYLLDFSLNAVQASCRALVLDVAPAAQQGLANAWASRMSNVAACVGYTVGMVDLVGVGSGSRSDKWRWIDLVMDSQMKIFCEIAVLVFILFVGITCVGTKEVPLGREEATEDEETGSTSSKKSTLGNIIDTIQTMPAPIKRLCHVQFFAWMGWFPFLFYSSTWISHLYMSTHPMDSPDAWTQGTRQGSLALLYFAIISLVSGLLLPLMTPRLISLKSIFSCSLMFFAVTLTLGAILTSTVAGGKLVIASLGIPWSVALWVPFGLIGAYLQQPTQPHLSPNNGGGIVIVPERDHVDDEDNEPSYIRIHCSEDKRKRSFEEEDILLGLSTSPSSSFRSVDTDSIAKRPPPPSYSTFPRATRMYRSLSGTSATSYASTAAPPSFTTATKPEPPQHTAGMILGVHNMYIVLPQFIVAIIAAAMFRFVGTPDPADKPTANGVDQGIVYVLMFGGFMAFVAFGLSRRL</sequence>
<dbReference type="GO" id="GO:0051301">
    <property type="term" value="P:cell division"/>
    <property type="evidence" value="ECO:0007669"/>
    <property type="project" value="UniProtKB-KW"/>
</dbReference>
<dbReference type="Pfam" id="PF22606">
    <property type="entry name" value="Cdc6-ORC-like_ATPase_lid"/>
    <property type="match status" value="1"/>
</dbReference>
<dbReference type="InterPro" id="IPR027417">
    <property type="entry name" value="P-loop_NTPase"/>
</dbReference>
<comment type="similarity">
    <text evidence="2">Belongs to the CDC6/cdc18 family.</text>
</comment>
<feature type="transmembrane region" description="Helical" evidence="18">
    <location>
        <begin position="2134"/>
        <end position="2152"/>
    </location>
</feature>
<feature type="domain" description="Protein kinase" evidence="19">
    <location>
        <begin position="469"/>
        <end position="723"/>
    </location>
</feature>
<comment type="catalytic activity">
    <reaction evidence="15">
        <text>L-seryl-[protein] + ATP = O-phospho-L-seryl-[protein] + ADP + H(+)</text>
        <dbReference type="Rhea" id="RHEA:17989"/>
        <dbReference type="Rhea" id="RHEA-COMP:9863"/>
        <dbReference type="Rhea" id="RHEA-COMP:11604"/>
        <dbReference type="ChEBI" id="CHEBI:15378"/>
        <dbReference type="ChEBI" id="CHEBI:29999"/>
        <dbReference type="ChEBI" id="CHEBI:30616"/>
        <dbReference type="ChEBI" id="CHEBI:83421"/>
        <dbReference type="ChEBI" id="CHEBI:456216"/>
        <dbReference type="EC" id="2.7.11.1"/>
    </reaction>
</comment>
<evidence type="ECO:0000256" key="11">
    <source>
        <dbReference type="ARBA" id="ARBA00022777"/>
    </source>
</evidence>
<dbReference type="FunFam" id="1.10.510.10:FF:000394">
    <property type="entry name" value="Serine/threonine-protein kinase HSL1"/>
    <property type="match status" value="1"/>
</dbReference>
<feature type="transmembrane region" description="Helical" evidence="18">
    <location>
        <begin position="1732"/>
        <end position="1751"/>
    </location>
</feature>
<feature type="transmembrane region" description="Helical" evidence="18">
    <location>
        <begin position="1841"/>
        <end position="1863"/>
    </location>
</feature>
<dbReference type="InterPro" id="IPR011009">
    <property type="entry name" value="Kinase-like_dom_sf"/>
</dbReference>
<feature type="transmembrane region" description="Helical" evidence="18">
    <location>
        <begin position="1638"/>
        <end position="1656"/>
    </location>
</feature>
<dbReference type="Gene3D" id="3.40.50.300">
    <property type="entry name" value="P-loop containing nucleotide triphosphate hydrolases"/>
    <property type="match status" value="1"/>
</dbReference>
<keyword evidence="18" id="KW-0472">Membrane</keyword>
<feature type="compositionally biased region" description="Low complexity" evidence="17">
    <location>
        <begin position="1454"/>
        <end position="1463"/>
    </location>
</feature>
<dbReference type="Gene3D" id="1.10.8.60">
    <property type="match status" value="1"/>
</dbReference>